<protein>
    <recommendedName>
        <fullName evidence="1">Bacterial Glycosyl hydrolase family 3 C-terminal domain-containing protein</fullName>
    </recommendedName>
</protein>
<gene>
    <name evidence="2" type="ORF">H6G81_19745</name>
</gene>
<organism evidence="2 3">
    <name type="scientific">Scytonema hofmannii FACHB-248</name>
    <dbReference type="NCBI Taxonomy" id="1842502"/>
    <lineage>
        <taxon>Bacteria</taxon>
        <taxon>Bacillati</taxon>
        <taxon>Cyanobacteriota</taxon>
        <taxon>Cyanophyceae</taxon>
        <taxon>Nostocales</taxon>
        <taxon>Scytonemataceae</taxon>
        <taxon>Scytonema</taxon>
    </lineage>
</organism>
<dbReference type="RefSeq" id="WP_144238364.1">
    <property type="nucleotide sequence ID" value="NZ_JACJTA010000046.1"/>
</dbReference>
<reference evidence="2 3" key="1">
    <citation type="journal article" date="2020" name="ISME J.">
        <title>Comparative genomics reveals insights into cyanobacterial evolution and habitat adaptation.</title>
        <authorList>
            <person name="Chen M.Y."/>
            <person name="Teng W.K."/>
            <person name="Zhao L."/>
            <person name="Hu C.X."/>
            <person name="Zhou Y.K."/>
            <person name="Han B.P."/>
            <person name="Song L.R."/>
            <person name="Shu W.S."/>
        </authorList>
    </citation>
    <scope>NUCLEOTIDE SEQUENCE [LARGE SCALE GENOMIC DNA]</scope>
    <source>
        <strain evidence="2 3">FACHB-248</strain>
    </source>
</reference>
<accession>A0ABR8GTE5</accession>
<evidence type="ECO:0000259" key="1">
    <source>
        <dbReference type="Pfam" id="PF18034"/>
    </source>
</evidence>
<dbReference type="Gene3D" id="3.40.50.10870">
    <property type="entry name" value="Glycosyl hydrolase family 3"/>
    <property type="match status" value="1"/>
</dbReference>
<evidence type="ECO:0000313" key="3">
    <source>
        <dbReference type="Proteomes" id="UP000660380"/>
    </source>
</evidence>
<sequence length="104" mass="12114">MLYITQNSDRHTQTSVNLKANHPTLLQFFTKTNVFFYIPEGQFTYVYLLNKLLTNSYSKAFVVYFSRYTLQQFIPSLLLNISGLFHRKRILSVSGTTLSTSFDI</sequence>
<name>A0ABR8GTE5_9CYAN</name>
<keyword evidence="3" id="KW-1185">Reference proteome</keyword>
<comment type="caution">
    <text evidence="2">The sequence shown here is derived from an EMBL/GenBank/DDBJ whole genome shotgun (WGS) entry which is preliminary data.</text>
</comment>
<dbReference type="EMBL" id="JACJTA010000046">
    <property type="protein sequence ID" value="MBD2606705.1"/>
    <property type="molecule type" value="Genomic_DNA"/>
</dbReference>
<feature type="domain" description="Bacterial Glycosyl hydrolase family 3 C-terminal" evidence="1">
    <location>
        <begin position="5"/>
        <end position="85"/>
    </location>
</feature>
<proteinExistence type="predicted"/>
<dbReference type="InterPro" id="IPR041518">
    <property type="entry name" value="Bac_GH3_C"/>
</dbReference>
<dbReference type="Proteomes" id="UP000660380">
    <property type="component" value="Unassembled WGS sequence"/>
</dbReference>
<evidence type="ECO:0000313" key="2">
    <source>
        <dbReference type="EMBL" id="MBD2606705.1"/>
    </source>
</evidence>
<dbReference type="Pfam" id="PF18034">
    <property type="entry name" value="Bac_GH3_C"/>
    <property type="match status" value="1"/>
</dbReference>